<protein>
    <submittedName>
        <fullName evidence="2">Peptidase, M20/M25/M40 family</fullName>
    </submittedName>
</protein>
<feature type="transmembrane region" description="Helical" evidence="1">
    <location>
        <begin position="147"/>
        <end position="164"/>
    </location>
</feature>
<gene>
    <name evidence="2" type="ORF">MGWOODY_Smn2772</name>
</gene>
<sequence length="366" mass="38183">MLAALLGSFSLVPLVLGVAAALLALASLGRRVALTGWFTGAVALVGLFALLLQIMLPNGAHALVWPLLLLAPALALLLFAPKSAKRPAGLVVMVLPAALLAGLMARSGYDFFVLIGATLPAVIAPFILLILLALVPLIWSSRNLPRLGLLCVAAGLAICIAAGIKGRTPTADSPEMVEAFYLVDTDKGSANWVSGKLDSAGWVKAALAQDGGTATLQSLAPLFKGDHWVARAKPAALVRPGLALAVAGDGKERQISLSATNTNGGRYMRIFLKPSVDLAGLKLMDQSLPGTLKAGDWSQFTFHASGTEAVRLTMPTAGPSGQLEVEMMEVRDSWPEGRTAAPLPPNVIPYRRAGNSVIVARAAVKW</sequence>
<feature type="transmembrane region" description="Helical" evidence="1">
    <location>
        <begin position="32"/>
        <end position="56"/>
    </location>
</feature>
<organism evidence="2">
    <name type="scientific">hydrothermal vent metagenome</name>
    <dbReference type="NCBI Taxonomy" id="652676"/>
    <lineage>
        <taxon>unclassified sequences</taxon>
        <taxon>metagenomes</taxon>
        <taxon>ecological metagenomes</taxon>
    </lineage>
</organism>
<reference evidence="2" key="1">
    <citation type="submission" date="2015-10" db="EMBL/GenBank/DDBJ databases">
        <authorList>
            <person name="Gilbert D.G."/>
        </authorList>
    </citation>
    <scope>NUCLEOTIDE SEQUENCE</scope>
</reference>
<feature type="transmembrane region" description="Helical" evidence="1">
    <location>
        <begin position="62"/>
        <end position="80"/>
    </location>
</feature>
<dbReference type="AlphaFoldDB" id="A0A170PN49"/>
<feature type="transmembrane region" description="Helical" evidence="1">
    <location>
        <begin position="6"/>
        <end position="25"/>
    </location>
</feature>
<keyword evidence="1" id="KW-1133">Transmembrane helix</keyword>
<keyword evidence="1" id="KW-0472">Membrane</keyword>
<feature type="transmembrane region" description="Helical" evidence="1">
    <location>
        <begin position="87"/>
        <end position="105"/>
    </location>
</feature>
<name>A0A170PN49_9ZZZZ</name>
<proteinExistence type="predicted"/>
<evidence type="ECO:0000313" key="2">
    <source>
        <dbReference type="EMBL" id="CUS43686.1"/>
    </source>
</evidence>
<evidence type="ECO:0000256" key="1">
    <source>
        <dbReference type="SAM" id="Phobius"/>
    </source>
</evidence>
<keyword evidence="1" id="KW-0812">Transmembrane</keyword>
<feature type="transmembrane region" description="Helical" evidence="1">
    <location>
        <begin position="111"/>
        <end position="135"/>
    </location>
</feature>
<dbReference type="EMBL" id="CZQE01000073">
    <property type="protein sequence ID" value="CUS43686.1"/>
    <property type="molecule type" value="Genomic_DNA"/>
</dbReference>
<accession>A0A170PN49</accession>